<dbReference type="InterPro" id="IPR029063">
    <property type="entry name" value="SAM-dependent_MTases_sf"/>
</dbReference>
<reference evidence="3" key="1">
    <citation type="submission" date="2022-02" db="EMBL/GenBank/DDBJ databases">
        <title>Qipengyuania spongiae sp. nov., isolated from marine sponge.</title>
        <authorList>
            <person name="Li Z."/>
            <person name="Zhang M."/>
        </authorList>
    </citation>
    <scope>NUCLEOTIDE SEQUENCE</scope>
    <source>
        <strain evidence="3">PHS-Z21</strain>
    </source>
</reference>
<name>A0ABY5SWA7_9SPHN</name>
<dbReference type="SUPFAM" id="SSF53335">
    <property type="entry name" value="S-adenosyl-L-methionine-dependent methyltransferases"/>
    <property type="match status" value="1"/>
</dbReference>
<evidence type="ECO:0000313" key="3">
    <source>
        <dbReference type="EMBL" id="UVI38828.1"/>
    </source>
</evidence>
<dbReference type="PANTHER" id="PTHR13090:SF1">
    <property type="entry name" value="ARGININE-HYDROXYLASE NDUFAF5, MITOCHONDRIAL"/>
    <property type="match status" value="1"/>
</dbReference>
<dbReference type="GO" id="GO:0008168">
    <property type="term" value="F:methyltransferase activity"/>
    <property type="evidence" value="ECO:0007669"/>
    <property type="project" value="UniProtKB-KW"/>
</dbReference>
<dbReference type="GO" id="GO:0032259">
    <property type="term" value="P:methylation"/>
    <property type="evidence" value="ECO:0007669"/>
    <property type="project" value="UniProtKB-KW"/>
</dbReference>
<dbReference type="EMBL" id="CP092471">
    <property type="protein sequence ID" value="UVI38828.1"/>
    <property type="molecule type" value="Genomic_DNA"/>
</dbReference>
<evidence type="ECO:0000256" key="1">
    <source>
        <dbReference type="ARBA" id="ARBA00022603"/>
    </source>
</evidence>
<organism evidence="3 4">
    <name type="scientific">Qipengyuania spongiae</name>
    <dbReference type="NCBI Taxonomy" id="2909673"/>
    <lineage>
        <taxon>Bacteria</taxon>
        <taxon>Pseudomonadati</taxon>
        <taxon>Pseudomonadota</taxon>
        <taxon>Alphaproteobacteria</taxon>
        <taxon>Sphingomonadales</taxon>
        <taxon>Erythrobacteraceae</taxon>
        <taxon>Qipengyuania</taxon>
    </lineage>
</organism>
<sequence length="225" mass="24253">MRRTRCDPADWFVEAMVEDVRERIGFMRLEPGSALVEGIGAERIVPDLPDGCETTVAMLAGKTELVPSAYDLVISLGQLDTINDLPGQLLRLRFALAPGGILLAVIPGAGSLPRLRHVMIAADSDRAFPRIHPQIDNRAATMLLERAGFARQVVDGFGLTVRYGSLDRLVGDLREQGLGSTLAQPGPPLGKQALARARAAFSSMADEDGKVSEHFELLALTAWNA</sequence>
<evidence type="ECO:0000256" key="2">
    <source>
        <dbReference type="ARBA" id="ARBA00022679"/>
    </source>
</evidence>
<dbReference type="Gene3D" id="3.40.50.150">
    <property type="entry name" value="Vaccinia Virus protein VP39"/>
    <property type="match status" value="1"/>
</dbReference>
<keyword evidence="4" id="KW-1185">Reference proteome</keyword>
<dbReference type="PANTHER" id="PTHR13090">
    <property type="entry name" value="ARGININE-HYDROXYLASE NDUFAF5, MITOCHONDRIAL"/>
    <property type="match status" value="1"/>
</dbReference>
<accession>A0ABY5SWA7</accession>
<evidence type="ECO:0000313" key="4">
    <source>
        <dbReference type="Proteomes" id="UP001065265"/>
    </source>
</evidence>
<gene>
    <name evidence="3" type="ORF">L1F33_11320</name>
</gene>
<protein>
    <submittedName>
        <fullName evidence="3">Class I SAM-dependent methyltransferase</fullName>
    </submittedName>
</protein>
<dbReference type="RefSeq" id="WP_265558007.1">
    <property type="nucleotide sequence ID" value="NZ_CP092471.1"/>
</dbReference>
<dbReference type="InterPro" id="IPR050602">
    <property type="entry name" value="Malonyl-ACP_OMT"/>
</dbReference>
<dbReference type="Proteomes" id="UP001065265">
    <property type="component" value="Chromosome"/>
</dbReference>
<proteinExistence type="predicted"/>
<keyword evidence="1 3" id="KW-0489">Methyltransferase</keyword>
<keyword evidence="2" id="KW-0808">Transferase</keyword>